<gene>
    <name evidence="1" type="ORF">FGM00_00315</name>
</gene>
<dbReference type="EMBL" id="CP040710">
    <property type="protein sequence ID" value="QCW98637.1"/>
    <property type="molecule type" value="Genomic_DNA"/>
</dbReference>
<dbReference type="OrthoDB" id="1062680at2"/>
<keyword evidence="2" id="KW-1185">Reference proteome</keyword>
<sequence length="393" mass="44554">MILSVVQIRHLVIILLVSAFALLSQACTEPFEGTVEGFDDVLVVNTVITNELKRQEVLLQRSYRFEEEGPLPEEQARVILSDDEGSEYNFEEDTPGRYFSTIPFAAELNTEYTLSITTQDGKSYGSTAMTLPTEKTSIDSLYAMRTTNDNGIEGLGIFVDTYDPSGNSQYYRYDFLETYKIIAPLWSPYDVVLIIETSQGPEFSVILREREEEVCYGSARPTTINLANTLNLSEDRLTQQNVRFISSDNYILSHRYSILVRQYVQSPVAFAYYEALKDLIQSSDVFSEDQPGFLAGNLFSINDPNERVVGFFEVATVDEKRIFFDYEDFYPGEELPPYVQECTISNESLLDAVKTGNGVFYGFDPNQPIRTTQRPCGDCTVLGSNKVPDFWIE</sequence>
<protein>
    <submittedName>
        <fullName evidence="1">DUF4249 domain-containing protein</fullName>
    </submittedName>
</protein>
<reference evidence="1 2" key="1">
    <citation type="submission" date="2019-05" db="EMBL/GenBank/DDBJ databases">
        <title>Genome sequencing of F202Z8.</title>
        <authorList>
            <person name="Kwon Y.M."/>
        </authorList>
    </citation>
    <scope>NUCLEOTIDE SEQUENCE [LARGE SCALE GENOMIC DNA]</scope>
    <source>
        <strain evidence="1 2">F202Z8</strain>
    </source>
</reference>
<name>A0A5B7SNP8_9FLAO</name>
<accession>A0A5B7SNP8</accession>
<evidence type="ECO:0000313" key="1">
    <source>
        <dbReference type="EMBL" id="QCW98637.1"/>
    </source>
</evidence>
<proteinExistence type="predicted"/>
<dbReference type="KEGG" id="asag:FGM00_00315"/>
<dbReference type="Proteomes" id="UP000310017">
    <property type="component" value="Chromosome"/>
</dbReference>
<dbReference type="RefSeq" id="WP_138850992.1">
    <property type="nucleotide sequence ID" value="NZ_CP040710.1"/>
</dbReference>
<evidence type="ECO:0000313" key="2">
    <source>
        <dbReference type="Proteomes" id="UP000310017"/>
    </source>
</evidence>
<dbReference type="AlphaFoldDB" id="A0A5B7SNP8"/>
<organism evidence="1 2">
    <name type="scientific">Aggregatimonas sangjinii</name>
    <dbReference type="NCBI Taxonomy" id="2583587"/>
    <lineage>
        <taxon>Bacteria</taxon>
        <taxon>Pseudomonadati</taxon>
        <taxon>Bacteroidota</taxon>
        <taxon>Flavobacteriia</taxon>
        <taxon>Flavobacteriales</taxon>
        <taxon>Flavobacteriaceae</taxon>
        <taxon>Aggregatimonas</taxon>
    </lineage>
</organism>
<dbReference type="Pfam" id="PF14054">
    <property type="entry name" value="DUF4249"/>
    <property type="match status" value="1"/>
</dbReference>
<dbReference type="InterPro" id="IPR025345">
    <property type="entry name" value="DUF4249"/>
</dbReference>